<dbReference type="InterPro" id="IPR003825">
    <property type="entry name" value="Colicin-V_CvpA"/>
</dbReference>
<dbReference type="Gene3D" id="3.40.33.10">
    <property type="entry name" value="CAP"/>
    <property type="match status" value="1"/>
</dbReference>
<dbReference type="PANTHER" id="PTHR31157:SF1">
    <property type="entry name" value="SCP DOMAIN-CONTAINING PROTEIN"/>
    <property type="match status" value="1"/>
</dbReference>
<dbReference type="Pfam" id="PF00188">
    <property type="entry name" value="CAP"/>
    <property type="match status" value="1"/>
</dbReference>
<evidence type="ECO:0000313" key="8">
    <source>
        <dbReference type="Proteomes" id="UP000184368"/>
    </source>
</evidence>
<dbReference type="AlphaFoldDB" id="A0A1M4Y5X1"/>
<evidence type="ECO:0000256" key="5">
    <source>
        <dbReference type="SAM" id="Phobius"/>
    </source>
</evidence>
<dbReference type="Pfam" id="PF02674">
    <property type="entry name" value="Colicin_V"/>
    <property type="match status" value="1"/>
</dbReference>
<dbReference type="CDD" id="cd05379">
    <property type="entry name" value="CAP_bacterial"/>
    <property type="match status" value="1"/>
</dbReference>
<evidence type="ECO:0000256" key="3">
    <source>
        <dbReference type="ARBA" id="ARBA00022989"/>
    </source>
</evidence>
<evidence type="ECO:0000256" key="2">
    <source>
        <dbReference type="ARBA" id="ARBA00022692"/>
    </source>
</evidence>
<accession>A0A1M4Y5X1</accession>
<dbReference type="InterPro" id="IPR014044">
    <property type="entry name" value="CAP_dom"/>
</dbReference>
<dbReference type="PANTHER" id="PTHR31157">
    <property type="entry name" value="SCP DOMAIN-CONTAINING PROTEIN"/>
    <property type="match status" value="1"/>
</dbReference>
<feature type="transmembrane region" description="Helical" evidence="5">
    <location>
        <begin position="6"/>
        <end position="24"/>
    </location>
</feature>
<feature type="transmembrane region" description="Helical" evidence="5">
    <location>
        <begin position="31"/>
        <end position="52"/>
    </location>
</feature>
<dbReference type="Proteomes" id="UP000184368">
    <property type="component" value="Unassembled WGS sequence"/>
</dbReference>
<evidence type="ECO:0000259" key="6">
    <source>
        <dbReference type="Pfam" id="PF00188"/>
    </source>
</evidence>
<evidence type="ECO:0000313" key="7">
    <source>
        <dbReference type="EMBL" id="SHF01204.1"/>
    </source>
</evidence>
<dbReference type="STRING" id="1302690.BUE76_15020"/>
<dbReference type="InterPro" id="IPR035940">
    <property type="entry name" value="CAP_sf"/>
</dbReference>
<keyword evidence="8" id="KW-1185">Reference proteome</keyword>
<dbReference type="RefSeq" id="WP_073041318.1">
    <property type="nucleotide sequence ID" value="NZ_FQUO01000004.1"/>
</dbReference>
<dbReference type="SUPFAM" id="SSF55797">
    <property type="entry name" value="PR-1-like"/>
    <property type="match status" value="1"/>
</dbReference>
<dbReference type="OrthoDB" id="982527at2"/>
<organism evidence="7 8">
    <name type="scientific">Cnuella takakiae</name>
    <dbReference type="NCBI Taxonomy" id="1302690"/>
    <lineage>
        <taxon>Bacteria</taxon>
        <taxon>Pseudomonadati</taxon>
        <taxon>Bacteroidota</taxon>
        <taxon>Chitinophagia</taxon>
        <taxon>Chitinophagales</taxon>
        <taxon>Chitinophagaceae</taxon>
        <taxon>Cnuella</taxon>
    </lineage>
</organism>
<feature type="transmembrane region" description="Helical" evidence="5">
    <location>
        <begin position="64"/>
        <end position="87"/>
    </location>
</feature>
<name>A0A1M4Y5X1_9BACT</name>
<keyword evidence="3 5" id="KW-1133">Transmembrane helix</keyword>
<sequence length="318" mass="34396">MNTVDILLGAIVLFSVIGGFRRGFIEGWVTLITWLGSLLIGLSLFDEAVGLLERWIPALGTWSVPVALLVTVLVVHLLLSALLHAFLREVDPGAHASGINKALGILPGILRGWISATIIAALLLALPIKSLLTDAARNSTLALSLSRQAGWLERSLSPNLKDALGKAVVRMPAGEGSHESVDLAFKVKTATARPELEREMLQLVNEERIKAGLQPLKADPQLLPVARAHSKDMFTRGYFAHINPEGLSPADRIRKFKVPFITAGENLALGPSLNRCHTGLMQSPGHRANILNPAFRRVGIAVLDGGFYGLMITQNFRN</sequence>
<dbReference type="EMBL" id="FQUO01000004">
    <property type="protein sequence ID" value="SHF01204.1"/>
    <property type="molecule type" value="Genomic_DNA"/>
</dbReference>
<dbReference type="GO" id="GO:0016020">
    <property type="term" value="C:membrane"/>
    <property type="evidence" value="ECO:0007669"/>
    <property type="project" value="UniProtKB-SubCell"/>
</dbReference>
<evidence type="ECO:0000256" key="4">
    <source>
        <dbReference type="ARBA" id="ARBA00023136"/>
    </source>
</evidence>
<gene>
    <name evidence="7" type="ORF">SAMN05444008_104168</name>
</gene>
<proteinExistence type="predicted"/>
<feature type="domain" description="SCP" evidence="6">
    <location>
        <begin position="201"/>
        <end position="314"/>
    </location>
</feature>
<evidence type="ECO:0000256" key="1">
    <source>
        <dbReference type="ARBA" id="ARBA00004141"/>
    </source>
</evidence>
<reference evidence="7 8" key="1">
    <citation type="submission" date="2016-11" db="EMBL/GenBank/DDBJ databases">
        <authorList>
            <person name="Jaros S."/>
            <person name="Januszkiewicz K."/>
            <person name="Wedrychowicz H."/>
        </authorList>
    </citation>
    <scope>NUCLEOTIDE SEQUENCE [LARGE SCALE GENOMIC DNA]</scope>
    <source>
        <strain evidence="7 8">DSM 26897</strain>
    </source>
</reference>
<keyword evidence="4 5" id="KW-0472">Membrane</keyword>
<protein>
    <submittedName>
        <fullName evidence="7">Cysteine-rich secretory protein family protein</fullName>
    </submittedName>
</protein>
<keyword evidence="2 5" id="KW-0812">Transmembrane</keyword>
<feature type="transmembrane region" description="Helical" evidence="5">
    <location>
        <begin position="108"/>
        <end position="128"/>
    </location>
</feature>
<dbReference type="GO" id="GO:0009403">
    <property type="term" value="P:toxin biosynthetic process"/>
    <property type="evidence" value="ECO:0007669"/>
    <property type="project" value="InterPro"/>
</dbReference>
<comment type="subcellular location">
    <subcellularLocation>
        <location evidence="1">Membrane</location>
        <topology evidence="1">Multi-pass membrane protein</topology>
    </subcellularLocation>
</comment>